<evidence type="ECO:0000313" key="11">
    <source>
        <dbReference type="Proteomes" id="UP000694888"/>
    </source>
</evidence>
<keyword evidence="7" id="KW-0325">Glycoprotein</keyword>
<name>A0ABM0K2K9_APLCA</name>
<dbReference type="Gene3D" id="3.40.190.10">
    <property type="entry name" value="Periplasmic binding protein-like II"/>
    <property type="match status" value="2"/>
</dbReference>
<dbReference type="Proteomes" id="UP000694888">
    <property type="component" value="Unplaced"/>
</dbReference>
<dbReference type="RefSeq" id="XP_005107292.2">
    <property type="nucleotide sequence ID" value="XM_005107235.3"/>
</dbReference>
<feature type="compositionally biased region" description="Low complexity" evidence="8">
    <location>
        <begin position="279"/>
        <end position="290"/>
    </location>
</feature>
<reference evidence="12" key="1">
    <citation type="submission" date="2025-08" db="UniProtKB">
        <authorList>
            <consortium name="RefSeq"/>
        </authorList>
    </citation>
    <scope>IDENTIFICATION</scope>
</reference>
<dbReference type="PANTHER" id="PTHR42643:SF24">
    <property type="entry name" value="IONOTROPIC RECEPTOR 60A"/>
    <property type="match status" value="1"/>
</dbReference>
<comment type="subcellular location">
    <subcellularLocation>
        <location evidence="1">Cell membrane</location>
        <topology evidence="1">Multi-pass membrane protein</topology>
    </subcellularLocation>
</comment>
<proteinExistence type="predicted"/>
<keyword evidence="2" id="KW-1003">Cell membrane</keyword>
<evidence type="ECO:0000256" key="7">
    <source>
        <dbReference type="ARBA" id="ARBA00023180"/>
    </source>
</evidence>
<keyword evidence="6 12" id="KW-0675">Receptor</keyword>
<accession>A0ABM0K2K9</accession>
<evidence type="ECO:0000256" key="4">
    <source>
        <dbReference type="ARBA" id="ARBA00022989"/>
    </source>
</evidence>
<dbReference type="Pfam" id="PF00060">
    <property type="entry name" value="Lig_chan"/>
    <property type="match status" value="1"/>
</dbReference>
<evidence type="ECO:0000256" key="3">
    <source>
        <dbReference type="ARBA" id="ARBA00022692"/>
    </source>
</evidence>
<sequence length="380" mass="43105">MYAAIGIVSPLTVRKRKSNYVIGVLSEVEHGAQVLAASLVHQAQWTTPAIATRRIFLAFWWIFCIALAATYRGNLTAFLLVYKDVVPFNTLQELANQNVYKWGVIGSTVVEGLLYTSQREDFRKLGDGLKKFKAIDPEVVSLDSEVHRRKINRGQYAYISDMVPMEIWVAEDCDLRFLKETVMPLPFVVGLHNNSVYVQTFNGILLEIEQAGLYQMWKKKWWPSGGQCITGTQHGTKVVSLLQSQSAFYVLLIGLVTSILLLLLETCWNRKCAALDLDNSSQKNNSDNSQGESNPDDLYEKKTDLDTLSSTLKLKGSKPTQSHGGFDWTKDAKWSNYVTQFLTEDVATFSRREWPTADMWDTERADERSYEGWRTLDTGL</sequence>
<keyword evidence="5 9" id="KW-0472">Membrane</keyword>
<feature type="transmembrane region" description="Helical" evidence="9">
    <location>
        <begin position="55"/>
        <end position="79"/>
    </location>
</feature>
<evidence type="ECO:0000256" key="5">
    <source>
        <dbReference type="ARBA" id="ARBA00023136"/>
    </source>
</evidence>
<feature type="region of interest" description="Disordered" evidence="8">
    <location>
        <begin position="279"/>
        <end position="300"/>
    </location>
</feature>
<keyword evidence="11" id="KW-1185">Reference proteome</keyword>
<dbReference type="PANTHER" id="PTHR42643">
    <property type="entry name" value="IONOTROPIC RECEPTOR 20A-RELATED"/>
    <property type="match status" value="1"/>
</dbReference>
<evidence type="ECO:0000313" key="12">
    <source>
        <dbReference type="RefSeq" id="XP_005107292.2"/>
    </source>
</evidence>
<protein>
    <submittedName>
        <fullName evidence="12">Glutamate receptor ionotropic, delta-1</fullName>
    </submittedName>
</protein>
<dbReference type="InterPro" id="IPR052192">
    <property type="entry name" value="Insect_Ionotropic_Sensory_Rcpt"/>
</dbReference>
<keyword evidence="3 9" id="KW-0812">Transmembrane</keyword>
<gene>
    <name evidence="12" type="primary">LOC101853815</name>
</gene>
<dbReference type="SUPFAM" id="SSF53850">
    <property type="entry name" value="Periplasmic binding protein-like II"/>
    <property type="match status" value="1"/>
</dbReference>
<evidence type="ECO:0000256" key="1">
    <source>
        <dbReference type="ARBA" id="ARBA00004651"/>
    </source>
</evidence>
<keyword evidence="4 9" id="KW-1133">Transmembrane helix</keyword>
<dbReference type="InterPro" id="IPR001320">
    <property type="entry name" value="Iontro_rcpt_C"/>
</dbReference>
<feature type="domain" description="Ionotropic glutamate receptor C-terminal" evidence="10">
    <location>
        <begin position="35"/>
        <end position="255"/>
    </location>
</feature>
<evidence type="ECO:0000256" key="6">
    <source>
        <dbReference type="ARBA" id="ARBA00023170"/>
    </source>
</evidence>
<evidence type="ECO:0000259" key="10">
    <source>
        <dbReference type="Pfam" id="PF00060"/>
    </source>
</evidence>
<evidence type="ECO:0000256" key="2">
    <source>
        <dbReference type="ARBA" id="ARBA00022475"/>
    </source>
</evidence>
<organism evidence="11 12">
    <name type="scientific">Aplysia californica</name>
    <name type="common">California sea hare</name>
    <dbReference type="NCBI Taxonomy" id="6500"/>
    <lineage>
        <taxon>Eukaryota</taxon>
        <taxon>Metazoa</taxon>
        <taxon>Spiralia</taxon>
        <taxon>Lophotrochozoa</taxon>
        <taxon>Mollusca</taxon>
        <taxon>Gastropoda</taxon>
        <taxon>Heterobranchia</taxon>
        <taxon>Euthyneura</taxon>
        <taxon>Tectipleura</taxon>
        <taxon>Aplysiida</taxon>
        <taxon>Aplysioidea</taxon>
        <taxon>Aplysiidae</taxon>
        <taxon>Aplysia</taxon>
    </lineage>
</organism>
<feature type="transmembrane region" description="Helical" evidence="9">
    <location>
        <begin position="247"/>
        <end position="264"/>
    </location>
</feature>
<dbReference type="GeneID" id="101853815"/>
<evidence type="ECO:0000256" key="8">
    <source>
        <dbReference type="SAM" id="MobiDB-lite"/>
    </source>
</evidence>
<evidence type="ECO:0000256" key="9">
    <source>
        <dbReference type="SAM" id="Phobius"/>
    </source>
</evidence>